<dbReference type="Gene3D" id="1.20.140.150">
    <property type="match status" value="1"/>
</dbReference>
<organism evidence="1 2">
    <name type="scientific">Phaedon cochleariae</name>
    <name type="common">Mustard beetle</name>
    <dbReference type="NCBI Taxonomy" id="80249"/>
    <lineage>
        <taxon>Eukaryota</taxon>
        <taxon>Metazoa</taxon>
        <taxon>Ecdysozoa</taxon>
        <taxon>Arthropoda</taxon>
        <taxon>Hexapoda</taxon>
        <taxon>Insecta</taxon>
        <taxon>Pterygota</taxon>
        <taxon>Neoptera</taxon>
        <taxon>Endopterygota</taxon>
        <taxon>Coleoptera</taxon>
        <taxon>Polyphaga</taxon>
        <taxon>Cucujiformia</taxon>
        <taxon>Chrysomeloidea</taxon>
        <taxon>Chrysomelidae</taxon>
        <taxon>Chrysomelinae</taxon>
        <taxon>Chrysomelini</taxon>
        <taxon>Phaedon</taxon>
    </lineage>
</organism>
<dbReference type="PANTHER" id="PTHR21215">
    <property type="entry name" value="LD36024P"/>
    <property type="match status" value="1"/>
</dbReference>
<proteinExistence type="predicted"/>
<dbReference type="Proteomes" id="UP001153737">
    <property type="component" value="Chromosome 1"/>
</dbReference>
<name>A0A9N9WZQ6_PHACE</name>
<sequence length="117" mass="13988">MTSRVKYWKEISSYKPRSANIKKLHPLKRAPALKKNYLQEHSDAQSQSLLESINSKYYYYTRTKGLFRICYPKERPPTVKTYLSPVETHCSNVNYYLPDENNDTRDFTDDAWTRLRE</sequence>
<gene>
    <name evidence="1" type="ORF">PHAECO_LOCUS12</name>
</gene>
<reference evidence="1" key="1">
    <citation type="submission" date="2022-01" db="EMBL/GenBank/DDBJ databases">
        <authorList>
            <person name="King R."/>
        </authorList>
    </citation>
    <scope>NUCLEOTIDE SEQUENCE</scope>
</reference>
<dbReference type="OrthoDB" id="6126739at2759"/>
<keyword evidence="2" id="KW-1185">Reference proteome</keyword>
<evidence type="ECO:0000313" key="2">
    <source>
        <dbReference type="Proteomes" id="UP001153737"/>
    </source>
</evidence>
<reference evidence="1" key="2">
    <citation type="submission" date="2022-10" db="EMBL/GenBank/DDBJ databases">
        <authorList>
            <consortium name="ENA_rothamsted_submissions"/>
            <consortium name="culmorum"/>
            <person name="King R."/>
        </authorList>
    </citation>
    <scope>NUCLEOTIDE SEQUENCE</scope>
</reference>
<dbReference type="EMBL" id="OU896707">
    <property type="protein sequence ID" value="CAG9812706.1"/>
    <property type="molecule type" value="Genomic_DNA"/>
</dbReference>
<dbReference type="PANTHER" id="PTHR21215:SF0">
    <property type="entry name" value="LD36024P"/>
    <property type="match status" value="1"/>
</dbReference>
<accession>A0A9N9WZQ6</accession>
<protein>
    <submittedName>
        <fullName evidence="1">Uncharacterized protein</fullName>
    </submittedName>
</protein>
<dbReference type="AlphaFoldDB" id="A0A9N9WZQ6"/>
<evidence type="ECO:0000313" key="1">
    <source>
        <dbReference type="EMBL" id="CAG9812706.1"/>
    </source>
</evidence>